<proteinExistence type="predicted"/>
<sequence>MSTCVPPSLTGTFTASNMLFEDPISIRARVWADGQSMGDGGDSTATHKVSSTHLLAPPHKADTEPTPPAVGLHACCTTLLVFSSILNLVGGAGHFSGVS</sequence>
<reference evidence="2" key="1">
    <citation type="submission" date="2018-11" db="EMBL/GenBank/DDBJ databases">
        <authorList>
            <consortium name="Pathogen Informatics"/>
        </authorList>
    </citation>
    <scope>NUCLEOTIDE SEQUENCE</scope>
</reference>
<accession>A0A448WVH7</accession>
<feature type="compositionally biased region" description="Polar residues" evidence="1">
    <location>
        <begin position="43"/>
        <end position="53"/>
    </location>
</feature>
<protein>
    <submittedName>
        <fullName evidence="2">Uncharacterized protein</fullName>
    </submittedName>
</protein>
<feature type="region of interest" description="Disordered" evidence="1">
    <location>
        <begin position="36"/>
        <end position="67"/>
    </location>
</feature>
<evidence type="ECO:0000313" key="3">
    <source>
        <dbReference type="Proteomes" id="UP000784294"/>
    </source>
</evidence>
<dbReference type="AlphaFoldDB" id="A0A448WVH7"/>
<name>A0A448WVH7_9PLAT</name>
<dbReference type="EMBL" id="CAAALY010050425">
    <property type="protein sequence ID" value="VEL21259.1"/>
    <property type="molecule type" value="Genomic_DNA"/>
</dbReference>
<evidence type="ECO:0000256" key="1">
    <source>
        <dbReference type="SAM" id="MobiDB-lite"/>
    </source>
</evidence>
<evidence type="ECO:0000313" key="2">
    <source>
        <dbReference type="EMBL" id="VEL21259.1"/>
    </source>
</evidence>
<dbReference type="Proteomes" id="UP000784294">
    <property type="component" value="Unassembled WGS sequence"/>
</dbReference>
<organism evidence="2 3">
    <name type="scientific">Protopolystoma xenopodis</name>
    <dbReference type="NCBI Taxonomy" id="117903"/>
    <lineage>
        <taxon>Eukaryota</taxon>
        <taxon>Metazoa</taxon>
        <taxon>Spiralia</taxon>
        <taxon>Lophotrochozoa</taxon>
        <taxon>Platyhelminthes</taxon>
        <taxon>Monogenea</taxon>
        <taxon>Polyopisthocotylea</taxon>
        <taxon>Polystomatidea</taxon>
        <taxon>Polystomatidae</taxon>
        <taxon>Protopolystoma</taxon>
    </lineage>
</organism>
<comment type="caution">
    <text evidence="2">The sequence shown here is derived from an EMBL/GenBank/DDBJ whole genome shotgun (WGS) entry which is preliminary data.</text>
</comment>
<gene>
    <name evidence="2" type="ORF">PXEA_LOCUS14699</name>
</gene>
<keyword evidence="3" id="KW-1185">Reference proteome</keyword>